<proteinExistence type="predicted"/>
<reference evidence="1 2" key="1">
    <citation type="submission" date="2018-11" db="EMBL/GenBank/DDBJ databases">
        <authorList>
            <consortium name="Pathogen Informatics"/>
        </authorList>
    </citation>
    <scope>NUCLEOTIDE SEQUENCE [LARGE SCALE GENOMIC DNA]</scope>
</reference>
<accession>A0A3P7KLD9</accession>
<sequence>MTAPVSPSVPLSASSHSDGWKYSSQKLLWKLKPRYINFSHASSTSSSTDSAWKSLEAPKFAAIGGTASLILRWL</sequence>
<organism evidence="1 2">
    <name type="scientific">Strongylus vulgaris</name>
    <name type="common">Blood worm</name>
    <dbReference type="NCBI Taxonomy" id="40348"/>
    <lineage>
        <taxon>Eukaryota</taxon>
        <taxon>Metazoa</taxon>
        <taxon>Ecdysozoa</taxon>
        <taxon>Nematoda</taxon>
        <taxon>Chromadorea</taxon>
        <taxon>Rhabditida</taxon>
        <taxon>Rhabditina</taxon>
        <taxon>Rhabditomorpha</taxon>
        <taxon>Strongyloidea</taxon>
        <taxon>Strongylidae</taxon>
        <taxon>Strongylus</taxon>
    </lineage>
</organism>
<name>A0A3P7KLD9_STRVU</name>
<keyword evidence="2" id="KW-1185">Reference proteome</keyword>
<dbReference type="EMBL" id="UYYB01021563">
    <property type="protein sequence ID" value="VDM71675.1"/>
    <property type="molecule type" value="Genomic_DNA"/>
</dbReference>
<dbReference type="Proteomes" id="UP000270094">
    <property type="component" value="Unassembled WGS sequence"/>
</dbReference>
<evidence type="ECO:0000313" key="1">
    <source>
        <dbReference type="EMBL" id="VDM71675.1"/>
    </source>
</evidence>
<evidence type="ECO:0000313" key="2">
    <source>
        <dbReference type="Proteomes" id="UP000270094"/>
    </source>
</evidence>
<dbReference type="AlphaFoldDB" id="A0A3P7KLD9"/>
<gene>
    <name evidence="1" type="ORF">SVUK_LOCUS6673</name>
</gene>
<protein>
    <submittedName>
        <fullName evidence="1">Uncharacterized protein</fullName>
    </submittedName>
</protein>